<gene>
    <name evidence="3" type="ORF">PCASD_22893</name>
</gene>
<proteinExistence type="predicted"/>
<accession>A0A2N5TPE4</accession>
<keyword evidence="1" id="KW-0812">Transmembrane</keyword>
<name>A0A2N5TPE4_9BASI</name>
<evidence type="ECO:0000256" key="2">
    <source>
        <dbReference type="SAM" id="SignalP"/>
    </source>
</evidence>
<sequence length="134" mass="15275">MRISNIWGRLLALDASLMGALYSYHLPHPPPIKALLYSEKKPGDLTTRQVLVEIIQEVSSWTSSLGRGQWMEPLASAHLLLRKLIVSPPNPKKANSVDFVAVTHCTRPFKTFVNEFIRIIICYIWVFFHAANQF</sequence>
<organism evidence="3 4">
    <name type="scientific">Puccinia coronata f. sp. avenae</name>
    <dbReference type="NCBI Taxonomy" id="200324"/>
    <lineage>
        <taxon>Eukaryota</taxon>
        <taxon>Fungi</taxon>
        <taxon>Dikarya</taxon>
        <taxon>Basidiomycota</taxon>
        <taxon>Pucciniomycotina</taxon>
        <taxon>Pucciniomycetes</taxon>
        <taxon>Pucciniales</taxon>
        <taxon>Pucciniaceae</taxon>
        <taxon>Puccinia</taxon>
    </lineage>
</organism>
<keyword evidence="1" id="KW-0472">Membrane</keyword>
<keyword evidence="1" id="KW-1133">Transmembrane helix</keyword>
<keyword evidence="2" id="KW-0732">Signal</keyword>
<dbReference type="AlphaFoldDB" id="A0A2N5TPE4"/>
<comment type="caution">
    <text evidence="3">The sequence shown here is derived from an EMBL/GenBank/DDBJ whole genome shotgun (WGS) entry which is preliminary data.</text>
</comment>
<evidence type="ECO:0000313" key="4">
    <source>
        <dbReference type="Proteomes" id="UP000235392"/>
    </source>
</evidence>
<evidence type="ECO:0000313" key="3">
    <source>
        <dbReference type="EMBL" id="PLW27383.1"/>
    </source>
</evidence>
<feature type="chain" id="PRO_5014607126" evidence="2">
    <location>
        <begin position="24"/>
        <end position="134"/>
    </location>
</feature>
<reference evidence="3 4" key="1">
    <citation type="submission" date="2017-11" db="EMBL/GenBank/DDBJ databases">
        <title>De novo assembly and phasing of dikaryotic genomes from two isolates of Puccinia coronata f. sp. avenae, the causal agent of oat crown rust.</title>
        <authorList>
            <person name="Miller M.E."/>
            <person name="Zhang Y."/>
            <person name="Omidvar V."/>
            <person name="Sperschneider J."/>
            <person name="Schwessinger B."/>
            <person name="Raley C."/>
            <person name="Palmer J.M."/>
            <person name="Garnica D."/>
            <person name="Upadhyaya N."/>
            <person name="Rathjen J."/>
            <person name="Taylor J.M."/>
            <person name="Park R.F."/>
            <person name="Dodds P.N."/>
            <person name="Hirsch C.D."/>
            <person name="Kianian S.F."/>
            <person name="Figueroa M."/>
        </authorList>
    </citation>
    <scope>NUCLEOTIDE SEQUENCE [LARGE SCALE GENOMIC DNA]</scope>
    <source>
        <strain evidence="3">12SD80</strain>
    </source>
</reference>
<dbReference type="EMBL" id="PGCI01000410">
    <property type="protein sequence ID" value="PLW27383.1"/>
    <property type="molecule type" value="Genomic_DNA"/>
</dbReference>
<dbReference type="Proteomes" id="UP000235392">
    <property type="component" value="Unassembled WGS sequence"/>
</dbReference>
<protein>
    <submittedName>
        <fullName evidence="3">Uncharacterized protein</fullName>
    </submittedName>
</protein>
<evidence type="ECO:0000256" key="1">
    <source>
        <dbReference type="SAM" id="Phobius"/>
    </source>
</evidence>
<feature type="transmembrane region" description="Helical" evidence="1">
    <location>
        <begin position="116"/>
        <end position="132"/>
    </location>
</feature>
<feature type="signal peptide" evidence="2">
    <location>
        <begin position="1"/>
        <end position="23"/>
    </location>
</feature>